<name>A0ACB8BJQ8_9AGAM</name>
<protein>
    <submittedName>
        <fullName evidence="1">Fungal hydrophobin</fullName>
    </submittedName>
</protein>
<organism evidence="1 2">
    <name type="scientific">Leucogyrophana mollusca</name>
    <dbReference type="NCBI Taxonomy" id="85980"/>
    <lineage>
        <taxon>Eukaryota</taxon>
        <taxon>Fungi</taxon>
        <taxon>Dikarya</taxon>
        <taxon>Basidiomycota</taxon>
        <taxon>Agaricomycotina</taxon>
        <taxon>Agaricomycetes</taxon>
        <taxon>Agaricomycetidae</taxon>
        <taxon>Boletales</taxon>
        <taxon>Boletales incertae sedis</taxon>
        <taxon>Leucogyrophana</taxon>
    </lineage>
</organism>
<evidence type="ECO:0000313" key="2">
    <source>
        <dbReference type="Proteomes" id="UP000790709"/>
    </source>
</evidence>
<reference evidence="1" key="1">
    <citation type="journal article" date="2021" name="New Phytol.">
        <title>Evolutionary innovations through gain and loss of genes in the ectomycorrhizal Boletales.</title>
        <authorList>
            <person name="Wu G."/>
            <person name="Miyauchi S."/>
            <person name="Morin E."/>
            <person name="Kuo A."/>
            <person name="Drula E."/>
            <person name="Varga T."/>
            <person name="Kohler A."/>
            <person name="Feng B."/>
            <person name="Cao Y."/>
            <person name="Lipzen A."/>
            <person name="Daum C."/>
            <person name="Hundley H."/>
            <person name="Pangilinan J."/>
            <person name="Johnson J."/>
            <person name="Barry K."/>
            <person name="LaButti K."/>
            <person name="Ng V."/>
            <person name="Ahrendt S."/>
            <person name="Min B."/>
            <person name="Choi I.G."/>
            <person name="Park H."/>
            <person name="Plett J.M."/>
            <person name="Magnuson J."/>
            <person name="Spatafora J.W."/>
            <person name="Nagy L.G."/>
            <person name="Henrissat B."/>
            <person name="Grigoriev I.V."/>
            <person name="Yang Z.L."/>
            <person name="Xu J."/>
            <person name="Martin F.M."/>
        </authorList>
    </citation>
    <scope>NUCLEOTIDE SEQUENCE</scope>
    <source>
        <strain evidence="1">KUC20120723A-06</strain>
    </source>
</reference>
<sequence>MFARTSALVLVPMFALAAVAMPSADALAARNDGSSQCNTGSIQCCATTQDATSSGIATLLGLLGVVLGPVTGLVGLGCTPITVIGTGSGAVCNQEPVCCAGNTYNGLINVGCSPINLNL</sequence>
<gene>
    <name evidence="1" type="ORF">BV22DRAFT_1010647</name>
</gene>
<proteinExistence type="predicted"/>
<evidence type="ECO:0000313" key="1">
    <source>
        <dbReference type="EMBL" id="KAH7925721.1"/>
    </source>
</evidence>
<accession>A0ACB8BJQ8</accession>
<dbReference type="Proteomes" id="UP000790709">
    <property type="component" value="Unassembled WGS sequence"/>
</dbReference>
<comment type="caution">
    <text evidence="1">The sequence shown here is derived from an EMBL/GenBank/DDBJ whole genome shotgun (WGS) entry which is preliminary data.</text>
</comment>
<dbReference type="EMBL" id="MU266396">
    <property type="protein sequence ID" value="KAH7925721.1"/>
    <property type="molecule type" value="Genomic_DNA"/>
</dbReference>
<keyword evidence="2" id="KW-1185">Reference proteome</keyword>